<accession>A0A1H4AWY3</accession>
<dbReference type="EMBL" id="FNRF01000002">
    <property type="protein sequence ID" value="SEA40356.1"/>
    <property type="molecule type" value="Genomic_DNA"/>
</dbReference>
<protein>
    <recommendedName>
        <fullName evidence="4">Lipoprotein</fullName>
    </recommendedName>
</protein>
<evidence type="ECO:0000256" key="1">
    <source>
        <dbReference type="SAM" id="SignalP"/>
    </source>
</evidence>
<evidence type="ECO:0000313" key="2">
    <source>
        <dbReference type="EMBL" id="SEA40356.1"/>
    </source>
</evidence>
<sequence length="185" mass="21930">MSNKKNRKGTIMKKLYTTLMIAMMGLMTLSFTSCETDEEIAYTLEGTWTGDMSIEDWDGYSYVSSEITFLKDPYTYSEGSGLWVDYYDHRGYVPNHFNWVVEYGTIYIHFIEENCNLKIQHYTLSDNHFSGRFYDGHKEVRFDLFNSSRRYENSYDWDYWGGSHYYTRGAVADSTTISRPRHRIK</sequence>
<dbReference type="PROSITE" id="PS51257">
    <property type="entry name" value="PROKAR_LIPOPROTEIN"/>
    <property type="match status" value="1"/>
</dbReference>
<evidence type="ECO:0008006" key="4">
    <source>
        <dbReference type="Google" id="ProtNLM"/>
    </source>
</evidence>
<dbReference type="Proteomes" id="UP000182257">
    <property type="component" value="Unassembled WGS sequence"/>
</dbReference>
<name>A0A1H4AWY3_XYLRU</name>
<dbReference type="AlphaFoldDB" id="A0A1H4AWY3"/>
<organism evidence="2 3">
    <name type="scientific">Xylanibacter ruminicola</name>
    <name type="common">Prevotella ruminicola</name>
    <dbReference type="NCBI Taxonomy" id="839"/>
    <lineage>
        <taxon>Bacteria</taxon>
        <taxon>Pseudomonadati</taxon>
        <taxon>Bacteroidota</taxon>
        <taxon>Bacteroidia</taxon>
        <taxon>Bacteroidales</taxon>
        <taxon>Prevotellaceae</taxon>
        <taxon>Xylanibacter</taxon>
    </lineage>
</organism>
<evidence type="ECO:0000313" key="3">
    <source>
        <dbReference type="Proteomes" id="UP000182257"/>
    </source>
</evidence>
<keyword evidence="1" id="KW-0732">Signal</keyword>
<reference evidence="2 3" key="1">
    <citation type="submission" date="2016-10" db="EMBL/GenBank/DDBJ databases">
        <authorList>
            <person name="de Groot N.N."/>
        </authorList>
    </citation>
    <scope>NUCLEOTIDE SEQUENCE [LARGE SCALE GENOMIC DNA]</scope>
    <source>
        <strain evidence="2 3">D31d</strain>
    </source>
</reference>
<feature type="chain" id="PRO_5010190712" description="Lipoprotein" evidence="1">
    <location>
        <begin position="36"/>
        <end position="185"/>
    </location>
</feature>
<proteinExistence type="predicted"/>
<feature type="signal peptide" evidence="1">
    <location>
        <begin position="1"/>
        <end position="35"/>
    </location>
</feature>
<gene>
    <name evidence="2" type="ORF">SAMN05216462_1404</name>
</gene>